<comment type="caution">
    <text evidence="2">The sequence shown here is derived from an EMBL/GenBank/DDBJ whole genome shotgun (WGS) entry which is preliminary data.</text>
</comment>
<feature type="transmembrane region" description="Helical" evidence="1">
    <location>
        <begin position="12"/>
        <end position="29"/>
    </location>
</feature>
<reference evidence="2 3" key="1">
    <citation type="journal article" date="2019" name="Int. J. Syst. Evol. Microbiol.">
        <title>The Global Catalogue of Microorganisms (GCM) 10K type strain sequencing project: providing services to taxonomists for standard genome sequencing and annotation.</title>
        <authorList>
            <consortium name="The Broad Institute Genomics Platform"/>
            <consortium name="The Broad Institute Genome Sequencing Center for Infectious Disease"/>
            <person name="Wu L."/>
            <person name="Ma J."/>
        </authorList>
    </citation>
    <scope>NUCLEOTIDE SEQUENCE [LARGE SCALE GENOMIC DNA]</scope>
    <source>
        <strain evidence="2 3">JCM 15591</strain>
    </source>
</reference>
<evidence type="ECO:0000313" key="2">
    <source>
        <dbReference type="EMBL" id="GAA1773391.1"/>
    </source>
</evidence>
<keyword evidence="3" id="KW-1185">Reference proteome</keyword>
<evidence type="ECO:0000313" key="3">
    <source>
        <dbReference type="Proteomes" id="UP001501475"/>
    </source>
</evidence>
<organism evidence="2 3">
    <name type="scientific">Nostocoides vanveenii</name>
    <dbReference type="NCBI Taxonomy" id="330835"/>
    <lineage>
        <taxon>Bacteria</taxon>
        <taxon>Bacillati</taxon>
        <taxon>Actinomycetota</taxon>
        <taxon>Actinomycetes</taxon>
        <taxon>Micrococcales</taxon>
        <taxon>Intrasporangiaceae</taxon>
        <taxon>Nostocoides</taxon>
    </lineage>
</organism>
<dbReference type="Proteomes" id="UP001501475">
    <property type="component" value="Unassembled WGS sequence"/>
</dbReference>
<keyword evidence="1" id="KW-0812">Transmembrane</keyword>
<accession>A0ABN2L2Y1</accession>
<feature type="transmembrane region" description="Helical" evidence="1">
    <location>
        <begin position="58"/>
        <end position="77"/>
    </location>
</feature>
<keyword evidence="1" id="KW-1133">Transmembrane helix</keyword>
<name>A0ABN2L2Y1_9MICO</name>
<dbReference type="EMBL" id="BAAAPN010000099">
    <property type="protein sequence ID" value="GAA1773391.1"/>
    <property type="molecule type" value="Genomic_DNA"/>
</dbReference>
<sequence>MARVSTRPDAGRNAVIGGVLVGLGLVALVRLVGPLRLLGIAAIVAGAFHLNRTDPKRLTAVLVMLVVGMGVLAYLYSRNA</sequence>
<gene>
    <name evidence="2" type="ORF">GCM10009810_33170</name>
</gene>
<evidence type="ECO:0000256" key="1">
    <source>
        <dbReference type="SAM" id="Phobius"/>
    </source>
</evidence>
<protein>
    <submittedName>
        <fullName evidence="2">Uncharacterized protein</fullName>
    </submittedName>
</protein>
<proteinExistence type="predicted"/>
<keyword evidence="1" id="KW-0472">Membrane</keyword>